<evidence type="ECO:0008006" key="4">
    <source>
        <dbReference type="Google" id="ProtNLM"/>
    </source>
</evidence>
<reference evidence="2" key="1">
    <citation type="journal article" date="2023" name="Insect Mol. Biol.">
        <title>Genome sequencing provides insights into the evolution of gene families encoding plant cell wall-degrading enzymes in longhorned beetles.</title>
        <authorList>
            <person name="Shin N.R."/>
            <person name="Okamura Y."/>
            <person name="Kirsch R."/>
            <person name="Pauchet Y."/>
        </authorList>
    </citation>
    <scope>NUCLEOTIDE SEQUENCE</scope>
    <source>
        <strain evidence="2">RBIC_L_NR</strain>
    </source>
</reference>
<keyword evidence="1" id="KW-1133">Transmembrane helix</keyword>
<dbReference type="AlphaFoldDB" id="A0AAV8Y120"/>
<evidence type="ECO:0000313" key="2">
    <source>
        <dbReference type="EMBL" id="KAJ8944699.1"/>
    </source>
</evidence>
<accession>A0AAV8Y120</accession>
<feature type="transmembrane region" description="Helical" evidence="1">
    <location>
        <begin position="92"/>
        <end position="113"/>
    </location>
</feature>
<keyword evidence="3" id="KW-1185">Reference proteome</keyword>
<dbReference type="Proteomes" id="UP001162156">
    <property type="component" value="Unassembled WGS sequence"/>
</dbReference>
<gene>
    <name evidence="2" type="ORF">NQ314_009406</name>
</gene>
<proteinExistence type="predicted"/>
<protein>
    <recommendedName>
        <fullName evidence="4">ER-bound oxygenase mpaB/mpaB'/Rubber oxygenase catalytic domain-containing protein</fullName>
    </recommendedName>
</protein>
<name>A0AAV8Y120_9CUCU</name>
<dbReference type="PANTHER" id="PTHR37159">
    <property type="entry name" value="GH11867P"/>
    <property type="match status" value="1"/>
</dbReference>
<evidence type="ECO:0000256" key="1">
    <source>
        <dbReference type="SAM" id="Phobius"/>
    </source>
</evidence>
<keyword evidence="1" id="KW-0472">Membrane</keyword>
<sequence>MIRNSEKTAAKNGLKIIQNNFTYKFTIAERNISKLFFFTDSSAQKFVDSLLTEGAKVSCDESSEHFNHCDELPPFYDEQLYKRGQNFFYKHLFGLFFSKCLGLLTVLAIPTILKILMHTKMSSTNMTAYKRYMATIFHMMVWYQSDFKPGSSCSAGLHRISQKDMALTQFGFMGISLVRSKKVGIHEASDEEWEAFLHVWRVIGYLMGIEDR</sequence>
<keyword evidence="1" id="KW-0812">Transmembrane</keyword>
<evidence type="ECO:0000313" key="3">
    <source>
        <dbReference type="Proteomes" id="UP001162156"/>
    </source>
</evidence>
<organism evidence="2 3">
    <name type="scientific">Rhamnusium bicolor</name>
    <dbReference type="NCBI Taxonomy" id="1586634"/>
    <lineage>
        <taxon>Eukaryota</taxon>
        <taxon>Metazoa</taxon>
        <taxon>Ecdysozoa</taxon>
        <taxon>Arthropoda</taxon>
        <taxon>Hexapoda</taxon>
        <taxon>Insecta</taxon>
        <taxon>Pterygota</taxon>
        <taxon>Neoptera</taxon>
        <taxon>Endopterygota</taxon>
        <taxon>Coleoptera</taxon>
        <taxon>Polyphaga</taxon>
        <taxon>Cucujiformia</taxon>
        <taxon>Chrysomeloidea</taxon>
        <taxon>Cerambycidae</taxon>
        <taxon>Lepturinae</taxon>
        <taxon>Rhagiini</taxon>
        <taxon>Rhamnusium</taxon>
    </lineage>
</organism>
<dbReference type="EMBL" id="JANEYF010002574">
    <property type="protein sequence ID" value="KAJ8944699.1"/>
    <property type="molecule type" value="Genomic_DNA"/>
</dbReference>
<comment type="caution">
    <text evidence="2">The sequence shown here is derived from an EMBL/GenBank/DDBJ whole genome shotgun (WGS) entry which is preliminary data.</text>
</comment>
<dbReference type="PANTHER" id="PTHR37159:SF1">
    <property type="entry name" value="GH11867P"/>
    <property type="match status" value="1"/>
</dbReference>